<dbReference type="GO" id="GO:2000219">
    <property type="term" value="P:positive regulation of invasive growth in response to glucose limitation"/>
    <property type="evidence" value="ECO:0007669"/>
    <property type="project" value="EnsemblFungi"/>
</dbReference>
<feature type="region of interest" description="Disordered" evidence="5">
    <location>
        <begin position="70"/>
        <end position="105"/>
    </location>
</feature>
<evidence type="ECO:0000256" key="5">
    <source>
        <dbReference type="SAM" id="MobiDB-lite"/>
    </source>
</evidence>
<feature type="compositionally biased region" description="Polar residues" evidence="5">
    <location>
        <begin position="617"/>
        <end position="626"/>
    </location>
</feature>
<dbReference type="PANTHER" id="PTHR46007">
    <property type="entry name" value="MEDIATOR OF RNA POLYMERASE II TRANSCRIPTION SUBUNIT 12"/>
    <property type="match status" value="1"/>
</dbReference>
<reference evidence="8 9" key="1">
    <citation type="submission" date="2015-10" db="EMBL/GenBank/DDBJ databases">
        <title>Draft genomes sequences of Candida glabrata isolates 1A, 1B, 2A, 2B, 3A and 3B.</title>
        <authorList>
            <person name="Haavelsrud O.E."/>
            <person name="Gaustad P."/>
        </authorList>
    </citation>
    <scope>NUCLEOTIDE SEQUENCE [LARGE SCALE GENOMIC DNA]</scope>
    <source>
        <strain evidence="8">910700640</strain>
    </source>
</reference>
<comment type="caution">
    <text evidence="8">The sequence shown here is derived from an EMBL/GenBank/DDBJ whole genome shotgun (WGS) entry which is preliminary data.</text>
</comment>
<dbReference type="InterPro" id="IPR036546">
    <property type="entry name" value="MED15_KIX"/>
</dbReference>
<feature type="compositionally biased region" description="Low complexity" evidence="5">
    <location>
        <begin position="346"/>
        <end position="388"/>
    </location>
</feature>
<dbReference type="InterPro" id="IPR036529">
    <property type="entry name" value="KIX_dom_sf"/>
</dbReference>
<evidence type="ECO:0000256" key="4">
    <source>
        <dbReference type="ARBA" id="ARBA00023242"/>
    </source>
</evidence>
<dbReference type="GO" id="GO:0061629">
    <property type="term" value="F:RNA polymerase II-specific DNA-binding transcription factor binding"/>
    <property type="evidence" value="ECO:0007669"/>
    <property type="project" value="EnsemblFungi"/>
</dbReference>
<dbReference type="VEuPathDB" id="FungiDB:GWK60_F00649"/>
<evidence type="ECO:0000313" key="8">
    <source>
        <dbReference type="EMBL" id="KTB12273.1"/>
    </source>
</evidence>
<feature type="domain" description="Mediator complex subunit 15 KIX" evidence="6">
    <location>
        <begin position="5"/>
        <end position="79"/>
    </location>
</feature>
<protein>
    <recommendedName>
        <fullName evidence="3">Mediator of RNA polymerase II transcription subunit 15</fullName>
    </recommendedName>
</protein>
<dbReference type="VEuPathDB" id="FungiDB:CAGL0F00803g"/>
<accession>A0A0W0DKF4</accession>
<feature type="compositionally biased region" description="Polar residues" evidence="5">
    <location>
        <begin position="596"/>
        <end position="608"/>
    </location>
</feature>
<dbReference type="GO" id="GO:0001095">
    <property type="term" value="F:TFIIE-class transcription factor complex binding"/>
    <property type="evidence" value="ECO:0007669"/>
    <property type="project" value="EnsemblFungi"/>
</dbReference>
<feature type="region of interest" description="Disordered" evidence="5">
    <location>
        <begin position="596"/>
        <end position="640"/>
    </location>
</feature>
<evidence type="ECO:0000256" key="2">
    <source>
        <dbReference type="ARBA" id="ARBA00009807"/>
    </source>
</evidence>
<feature type="compositionally biased region" description="Polar residues" evidence="5">
    <location>
        <begin position="409"/>
        <end position="424"/>
    </location>
</feature>
<dbReference type="InterPro" id="IPR008626">
    <property type="entry name" value="Mediator_Med15_fun"/>
</dbReference>
<evidence type="ECO:0000313" key="9">
    <source>
        <dbReference type="Proteomes" id="UP000054886"/>
    </source>
</evidence>
<dbReference type="Pfam" id="PF16987">
    <property type="entry name" value="KIX_2"/>
    <property type="match status" value="1"/>
</dbReference>
<feature type="compositionally biased region" description="Low complexity" evidence="5">
    <location>
        <begin position="93"/>
        <end position="105"/>
    </location>
</feature>
<dbReference type="Gene3D" id="1.10.246.20">
    <property type="entry name" value="Coactivator CBP, KIX domain"/>
    <property type="match status" value="1"/>
</dbReference>
<keyword evidence="4" id="KW-0539">Nucleus</keyword>
<dbReference type="VEuPathDB" id="FungiDB:GVI51_F00649"/>
<evidence type="ECO:0000259" key="6">
    <source>
        <dbReference type="Pfam" id="PF16987"/>
    </source>
</evidence>
<feature type="domain" description="Gal11 coactivator" evidence="7">
    <location>
        <begin position="106"/>
        <end position="144"/>
    </location>
</feature>
<dbReference type="AlphaFoldDB" id="A0A0W0DKF4"/>
<evidence type="ECO:0000259" key="7">
    <source>
        <dbReference type="Pfam" id="PF18535"/>
    </source>
</evidence>
<gene>
    <name evidence="8" type="ORF">AO440_001137</name>
</gene>
<dbReference type="InterPro" id="IPR033789">
    <property type="entry name" value="Gal11_coact"/>
</dbReference>
<dbReference type="Pfam" id="PF05397">
    <property type="entry name" value="Med15_fungi"/>
    <property type="match status" value="1"/>
</dbReference>
<comment type="subcellular location">
    <subcellularLocation>
        <location evidence="1">Nucleus</location>
    </subcellularLocation>
</comment>
<evidence type="ECO:0000256" key="3">
    <source>
        <dbReference type="ARBA" id="ARBA00019613"/>
    </source>
</evidence>
<feature type="compositionally biased region" description="Polar residues" evidence="5">
    <location>
        <begin position="442"/>
        <end position="458"/>
    </location>
</feature>
<comment type="similarity">
    <text evidence="2">Belongs to the Mediator complex subunit 15 family.</text>
</comment>
<dbReference type="GO" id="GO:0000122">
    <property type="term" value="P:negative regulation of transcription by RNA polymerase II"/>
    <property type="evidence" value="ECO:0007669"/>
    <property type="project" value="EnsemblFungi"/>
</dbReference>
<dbReference type="GO" id="GO:0001097">
    <property type="term" value="F:TFIIH-class transcription factor complex binding"/>
    <property type="evidence" value="ECO:0007669"/>
    <property type="project" value="EnsemblFungi"/>
</dbReference>
<proteinExistence type="inferred from homology"/>
<dbReference type="SUPFAM" id="SSF47040">
    <property type="entry name" value="Kix domain of CBP (creb binding protein)"/>
    <property type="match status" value="1"/>
</dbReference>
<dbReference type="InterPro" id="IPR051647">
    <property type="entry name" value="Mediator_comp_sub12"/>
</dbReference>
<name>A0A0W0DKF4_CANGB</name>
<organism evidence="8 9">
    <name type="scientific">Candida glabrata</name>
    <name type="common">Yeast</name>
    <name type="synonym">Torulopsis glabrata</name>
    <dbReference type="NCBI Taxonomy" id="5478"/>
    <lineage>
        <taxon>Eukaryota</taxon>
        <taxon>Fungi</taxon>
        <taxon>Dikarya</taxon>
        <taxon>Ascomycota</taxon>
        <taxon>Saccharomycotina</taxon>
        <taxon>Saccharomycetes</taxon>
        <taxon>Saccharomycetales</taxon>
        <taxon>Saccharomycetaceae</taxon>
        <taxon>Nakaseomyces</taxon>
    </lineage>
</organism>
<feature type="region of interest" description="Disordered" evidence="5">
    <location>
        <begin position="346"/>
        <end position="464"/>
    </location>
</feature>
<dbReference type="Gene3D" id="1.10.287.2920">
    <property type="match status" value="1"/>
</dbReference>
<dbReference type="GO" id="GO:0003713">
    <property type="term" value="F:transcription coactivator activity"/>
    <property type="evidence" value="ECO:0007669"/>
    <property type="project" value="EnsemblFungi"/>
</dbReference>
<dbReference type="Proteomes" id="UP000054886">
    <property type="component" value="Unassembled WGS sequence"/>
</dbReference>
<dbReference type="EMBL" id="LLZZ01000022">
    <property type="protein sequence ID" value="KTB12273.1"/>
    <property type="molecule type" value="Genomic_DNA"/>
</dbReference>
<dbReference type="PANTHER" id="PTHR46007:SF8">
    <property type="entry name" value="C2H2-TYPE DOMAIN-CONTAINING PROTEIN"/>
    <property type="match status" value="1"/>
</dbReference>
<sequence>MSLDVSVRERTRNMNQLMRILMDINHLNGGDSGVLEKLRLSARNFESAIYEKSSTKQEYMASMREKIEGMQQTLQQKKHTPATPSQQVPPPQQQQQQQQGSQPRITLTPQQQQLLLSKMQLAVIPQQLLSKIPNLPAGVSTWKDQAIEVGKKYATQRYQLGHMLTNEERVVFFKKFLNHVILKKMEETKGSNKTDATMMNLTDNHTQMGTGQESTVPQQFNTDQLQLTDLTNTLTNEEKDAIRSRLKTNQKLFVQVSNFAPQVYMMTKSKNFLKEVFQLRIFVKEILEKCANGIFVVKLETVDKLIMKYQRYWDSMRVQLLRRQSQTKQQEIQGALQQMQRVEAQNNNNNNNYNNNNNNNSTNNNTNNNPQMPNLNNSNINTNFSTPFQVPIATPNNITNAVKKESRKPSVSASNASTPGTTSGKAKPKSRSNRQNSRSNSINEVSSDSTKQPQTTEAVSKEEAAKIHEANVRKSEILSRFKHRQKLFITSPADLFLSTLGDCLGLKCEEIETSYKIPKNMADFINGVKISKTEQRIRTQDTVVTSVVDNKLLMQSKTGGDKRTYGIDPAALSAVFKGVQGTTNMNTLQLFSSSSLSPVTEENAGNNNQKKRRLDQSEISPANSNVTTSTDSTTMGESKKLRIETPEEPLISANHGNINPKQKINTANPNDNNVWDWNYWESAML</sequence>
<dbReference type="GO" id="GO:0032968">
    <property type="term" value="P:positive regulation of transcription elongation by RNA polymerase II"/>
    <property type="evidence" value="ECO:0007669"/>
    <property type="project" value="EnsemblFungi"/>
</dbReference>
<dbReference type="GO" id="GO:0070847">
    <property type="term" value="C:core mediator complex"/>
    <property type="evidence" value="ECO:0007669"/>
    <property type="project" value="EnsemblFungi"/>
</dbReference>
<dbReference type="Pfam" id="PF18535">
    <property type="entry name" value="Gal11_ABD1"/>
    <property type="match status" value="1"/>
</dbReference>
<dbReference type="GO" id="GO:0016592">
    <property type="term" value="C:mediator complex"/>
    <property type="evidence" value="ECO:0007669"/>
    <property type="project" value="InterPro"/>
</dbReference>
<dbReference type="VEuPathDB" id="FungiDB:B1J91_F00803g"/>
<dbReference type="GO" id="GO:0034605">
    <property type="term" value="P:cellular response to heat"/>
    <property type="evidence" value="ECO:0007669"/>
    <property type="project" value="EnsemblFungi"/>
</dbReference>
<dbReference type="GO" id="GO:0070202">
    <property type="term" value="P:regulation of establishment of protein localization to chromosome"/>
    <property type="evidence" value="ECO:0007669"/>
    <property type="project" value="EnsemblFungi"/>
</dbReference>
<evidence type="ECO:0000256" key="1">
    <source>
        <dbReference type="ARBA" id="ARBA00004123"/>
    </source>
</evidence>
<dbReference type="GO" id="GO:0051123">
    <property type="term" value="P:RNA polymerase II preinitiation complex assembly"/>
    <property type="evidence" value="ECO:0007669"/>
    <property type="project" value="EnsemblFungi"/>
</dbReference>
<dbReference type="GO" id="GO:0060261">
    <property type="term" value="P:positive regulation of transcription initiation by RNA polymerase II"/>
    <property type="evidence" value="ECO:0007669"/>
    <property type="project" value="EnsemblFungi"/>
</dbReference>